<proteinExistence type="predicted"/>
<evidence type="ECO:0000313" key="1">
    <source>
        <dbReference type="EMBL" id="KAF9645731.1"/>
    </source>
</evidence>
<dbReference type="Proteomes" id="UP000886501">
    <property type="component" value="Unassembled WGS sequence"/>
</dbReference>
<keyword evidence="2" id="KW-1185">Reference proteome</keyword>
<protein>
    <submittedName>
        <fullName evidence="1">Kinase-like protein</fullName>
    </submittedName>
</protein>
<dbReference type="EMBL" id="MU118080">
    <property type="protein sequence ID" value="KAF9645731.1"/>
    <property type="molecule type" value="Genomic_DNA"/>
</dbReference>
<reference evidence="1" key="1">
    <citation type="submission" date="2019-10" db="EMBL/GenBank/DDBJ databases">
        <authorList>
            <consortium name="DOE Joint Genome Institute"/>
            <person name="Kuo A."/>
            <person name="Miyauchi S."/>
            <person name="Kiss E."/>
            <person name="Drula E."/>
            <person name="Kohler A."/>
            <person name="Sanchez-Garcia M."/>
            <person name="Andreopoulos B."/>
            <person name="Barry K.W."/>
            <person name="Bonito G."/>
            <person name="Buee M."/>
            <person name="Carver A."/>
            <person name="Chen C."/>
            <person name="Cichocki N."/>
            <person name="Clum A."/>
            <person name="Culley D."/>
            <person name="Crous P.W."/>
            <person name="Fauchery L."/>
            <person name="Girlanda M."/>
            <person name="Hayes R."/>
            <person name="Keri Z."/>
            <person name="Labutti K."/>
            <person name="Lipzen A."/>
            <person name="Lombard V."/>
            <person name="Magnuson J."/>
            <person name="Maillard F."/>
            <person name="Morin E."/>
            <person name="Murat C."/>
            <person name="Nolan M."/>
            <person name="Ohm R."/>
            <person name="Pangilinan J."/>
            <person name="Pereira M."/>
            <person name="Perotto S."/>
            <person name="Peter M."/>
            <person name="Riley R."/>
            <person name="Sitrit Y."/>
            <person name="Stielow B."/>
            <person name="Szollosi G."/>
            <person name="Zifcakova L."/>
            <person name="Stursova M."/>
            <person name="Spatafora J.W."/>
            <person name="Tedersoo L."/>
            <person name="Vaario L.-M."/>
            <person name="Yamada A."/>
            <person name="Yan M."/>
            <person name="Wang P."/>
            <person name="Xu J."/>
            <person name="Bruns T."/>
            <person name="Baldrian P."/>
            <person name="Vilgalys R."/>
            <person name="Henrissat B."/>
            <person name="Grigoriev I.V."/>
            <person name="Hibbett D."/>
            <person name="Nagy L.G."/>
            <person name="Martin F.M."/>
        </authorList>
    </citation>
    <scope>NUCLEOTIDE SEQUENCE</scope>
    <source>
        <strain evidence="1">P2</strain>
    </source>
</reference>
<accession>A0ACB6Z7Y9</accession>
<comment type="caution">
    <text evidence="1">The sequence shown here is derived from an EMBL/GenBank/DDBJ whole genome shotgun (WGS) entry which is preliminary data.</text>
</comment>
<name>A0ACB6Z7Y9_THEGA</name>
<reference evidence="1" key="2">
    <citation type="journal article" date="2020" name="Nat. Commun.">
        <title>Large-scale genome sequencing of mycorrhizal fungi provides insights into the early evolution of symbiotic traits.</title>
        <authorList>
            <person name="Miyauchi S."/>
            <person name="Kiss E."/>
            <person name="Kuo A."/>
            <person name="Drula E."/>
            <person name="Kohler A."/>
            <person name="Sanchez-Garcia M."/>
            <person name="Morin E."/>
            <person name="Andreopoulos B."/>
            <person name="Barry K.W."/>
            <person name="Bonito G."/>
            <person name="Buee M."/>
            <person name="Carver A."/>
            <person name="Chen C."/>
            <person name="Cichocki N."/>
            <person name="Clum A."/>
            <person name="Culley D."/>
            <person name="Crous P.W."/>
            <person name="Fauchery L."/>
            <person name="Girlanda M."/>
            <person name="Hayes R.D."/>
            <person name="Keri Z."/>
            <person name="LaButti K."/>
            <person name="Lipzen A."/>
            <person name="Lombard V."/>
            <person name="Magnuson J."/>
            <person name="Maillard F."/>
            <person name="Murat C."/>
            <person name="Nolan M."/>
            <person name="Ohm R.A."/>
            <person name="Pangilinan J."/>
            <person name="Pereira M.F."/>
            <person name="Perotto S."/>
            <person name="Peter M."/>
            <person name="Pfister S."/>
            <person name="Riley R."/>
            <person name="Sitrit Y."/>
            <person name="Stielow J.B."/>
            <person name="Szollosi G."/>
            <person name="Zifcakova L."/>
            <person name="Stursova M."/>
            <person name="Spatafora J.W."/>
            <person name="Tedersoo L."/>
            <person name="Vaario L.M."/>
            <person name="Yamada A."/>
            <person name="Yan M."/>
            <person name="Wang P."/>
            <person name="Xu J."/>
            <person name="Bruns T."/>
            <person name="Baldrian P."/>
            <person name="Vilgalys R."/>
            <person name="Dunand C."/>
            <person name="Henrissat B."/>
            <person name="Grigoriev I.V."/>
            <person name="Hibbett D."/>
            <person name="Nagy L.G."/>
            <person name="Martin F.M."/>
        </authorList>
    </citation>
    <scope>NUCLEOTIDE SEQUENCE</scope>
    <source>
        <strain evidence="1">P2</strain>
    </source>
</reference>
<sequence>MLDSLPPQIYGKHLRYLYRSCGHNALLPTSLQIPLCYDQNEPAHGRGGFADVWKVQHNGQDVAAKALKVYSTDNFKEIRRKFCREVMIWRTLRHPNVLSLLGVMMTENKFVMVSEWMDNGNINKFLKKGDTNVDRVELIREITGGLIYMHDRKIVHGDLKGENIMIDKGGHARLADFSLITVIPDPSTFVSTCVEGGTPSWMSPELLDPEEFGFEEARPTKESDCYALGMVIYEVLSGQAPFPTCGPYGPLKKILRGERPARPEGELGKPFTNDIWETANLCWKPQPSDRASARDVLRCFGGTPPLQPPSPNANVDTEADSDDQSEATPDGS</sequence>
<gene>
    <name evidence="1" type="ORF">BDM02DRAFT_3100977</name>
</gene>
<organism evidence="1 2">
    <name type="scientific">Thelephora ganbajun</name>
    <name type="common">Ganba fungus</name>
    <dbReference type="NCBI Taxonomy" id="370292"/>
    <lineage>
        <taxon>Eukaryota</taxon>
        <taxon>Fungi</taxon>
        <taxon>Dikarya</taxon>
        <taxon>Basidiomycota</taxon>
        <taxon>Agaricomycotina</taxon>
        <taxon>Agaricomycetes</taxon>
        <taxon>Thelephorales</taxon>
        <taxon>Thelephoraceae</taxon>
        <taxon>Thelephora</taxon>
    </lineage>
</organism>
<evidence type="ECO:0000313" key="2">
    <source>
        <dbReference type="Proteomes" id="UP000886501"/>
    </source>
</evidence>